<proteinExistence type="predicted"/>
<feature type="region of interest" description="Disordered" evidence="1">
    <location>
        <begin position="30"/>
        <end position="52"/>
    </location>
</feature>
<accession>A0A176VLH8</accession>
<reference evidence="2" key="1">
    <citation type="submission" date="2016-03" db="EMBL/GenBank/DDBJ databases">
        <title>Mechanisms controlling the formation of the plant cell surface in tip-growing cells are functionally conserved among land plants.</title>
        <authorList>
            <person name="Honkanen S."/>
            <person name="Jones V.A."/>
            <person name="Morieri G."/>
            <person name="Champion C."/>
            <person name="Hetherington A.J."/>
            <person name="Kelly S."/>
            <person name="Saint-Marcoux D."/>
            <person name="Proust H."/>
            <person name="Prescott H."/>
            <person name="Dolan L."/>
        </authorList>
    </citation>
    <scope>NUCLEOTIDE SEQUENCE [LARGE SCALE GENOMIC DNA]</scope>
    <source>
        <tissue evidence="2">Whole gametophyte</tissue>
    </source>
</reference>
<dbReference type="AlphaFoldDB" id="A0A176VLH8"/>
<feature type="compositionally biased region" description="Basic and acidic residues" evidence="1">
    <location>
        <begin position="30"/>
        <end position="40"/>
    </location>
</feature>
<feature type="compositionally biased region" description="Polar residues" evidence="1">
    <location>
        <begin position="174"/>
        <end position="188"/>
    </location>
</feature>
<evidence type="ECO:0000256" key="1">
    <source>
        <dbReference type="SAM" id="MobiDB-lite"/>
    </source>
</evidence>
<sequence>MHILRPARTTYVTPWQKRFPKEREILTAESYEKTEDDIRRPSIPPQTTARGPVKWRLCGDGEKLERRVTKRRRVVSDHEGDLALEVRRTEMEVDVIRQSRSRTRPKKRANRELMAAEVSDRSLEKTVALIVSTPEVEVGESTQPVEREGSSGVLIEVPAEALAEPLKEGMEIVSPNSLSMERTQTTGSEEIPHPKTSEELVKELTLSDEVLEQIVA</sequence>
<organism evidence="2 3">
    <name type="scientific">Marchantia polymorpha subsp. ruderalis</name>
    <dbReference type="NCBI Taxonomy" id="1480154"/>
    <lineage>
        <taxon>Eukaryota</taxon>
        <taxon>Viridiplantae</taxon>
        <taxon>Streptophyta</taxon>
        <taxon>Embryophyta</taxon>
        <taxon>Marchantiophyta</taxon>
        <taxon>Marchantiopsida</taxon>
        <taxon>Marchantiidae</taxon>
        <taxon>Marchantiales</taxon>
        <taxon>Marchantiaceae</taxon>
        <taxon>Marchantia</taxon>
    </lineage>
</organism>
<dbReference type="Proteomes" id="UP000077202">
    <property type="component" value="Unassembled WGS sequence"/>
</dbReference>
<comment type="caution">
    <text evidence="2">The sequence shown here is derived from an EMBL/GenBank/DDBJ whole genome shotgun (WGS) entry which is preliminary data.</text>
</comment>
<dbReference type="EMBL" id="LVLJ01003342">
    <property type="protein sequence ID" value="OAE21818.1"/>
    <property type="molecule type" value="Genomic_DNA"/>
</dbReference>
<gene>
    <name evidence="2" type="ORF">AXG93_2550s1570</name>
</gene>
<keyword evidence="3" id="KW-1185">Reference proteome</keyword>
<feature type="region of interest" description="Disordered" evidence="1">
    <location>
        <begin position="174"/>
        <end position="197"/>
    </location>
</feature>
<evidence type="ECO:0000313" key="3">
    <source>
        <dbReference type="Proteomes" id="UP000077202"/>
    </source>
</evidence>
<protein>
    <submittedName>
        <fullName evidence="2">Uncharacterized protein</fullName>
    </submittedName>
</protein>
<name>A0A176VLH8_MARPO</name>
<evidence type="ECO:0000313" key="2">
    <source>
        <dbReference type="EMBL" id="OAE21818.1"/>
    </source>
</evidence>